<name>A0A1F4U0X1_UNCKA</name>
<evidence type="ECO:0000256" key="1">
    <source>
        <dbReference type="SAM" id="MobiDB-lite"/>
    </source>
</evidence>
<dbReference type="AlphaFoldDB" id="A0A1F4U0X1"/>
<organism evidence="2 3">
    <name type="scientific">candidate division WWE3 bacterium RBG_13_37_7</name>
    <dbReference type="NCBI Taxonomy" id="1802609"/>
    <lineage>
        <taxon>Bacteria</taxon>
        <taxon>Katanobacteria</taxon>
    </lineage>
</organism>
<feature type="region of interest" description="Disordered" evidence="1">
    <location>
        <begin position="37"/>
        <end position="97"/>
    </location>
</feature>
<evidence type="ECO:0000313" key="2">
    <source>
        <dbReference type="EMBL" id="OGC38586.1"/>
    </source>
</evidence>
<accession>A0A1F4U0X1</accession>
<dbReference type="EMBL" id="MEUS01000024">
    <property type="protein sequence ID" value="OGC38586.1"/>
    <property type="molecule type" value="Genomic_DNA"/>
</dbReference>
<feature type="compositionally biased region" description="Basic and acidic residues" evidence="1">
    <location>
        <begin position="76"/>
        <end position="96"/>
    </location>
</feature>
<evidence type="ECO:0000313" key="3">
    <source>
        <dbReference type="Proteomes" id="UP000178270"/>
    </source>
</evidence>
<gene>
    <name evidence="2" type="ORF">A3K42_01470</name>
</gene>
<protein>
    <submittedName>
        <fullName evidence="2">Uncharacterized protein</fullName>
    </submittedName>
</protein>
<proteinExistence type="predicted"/>
<sequence length="109" mass="12485">MSWYDNDNRVDISKLPIGELLDRGQAKCPIFPWGSYRNRELNPGGGSVRPRPGTLTKGVSMRDHPSLQRDWYGPSFKDKKPKTESEPANKPPKEQKPLLFGFNWLQLSM</sequence>
<reference evidence="2 3" key="1">
    <citation type="journal article" date="2016" name="Nat. Commun.">
        <title>Thousands of microbial genomes shed light on interconnected biogeochemical processes in an aquifer system.</title>
        <authorList>
            <person name="Anantharaman K."/>
            <person name="Brown C.T."/>
            <person name="Hug L.A."/>
            <person name="Sharon I."/>
            <person name="Castelle C.J."/>
            <person name="Probst A.J."/>
            <person name="Thomas B.C."/>
            <person name="Singh A."/>
            <person name="Wilkins M.J."/>
            <person name="Karaoz U."/>
            <person name="Brodie E.L."/>
            <person name="Williams K.H."/>
            <person name="Hubbard S.S."/>
            <person name="Banfield J.F."/>
        </authorList>
    </citation>
    <scope>NUCLEOTIDE SEQUENCE [LARGE SCALE GENOMIC DNA]</scope>
</reference>
<comment type="caution">
    <text evidence="2">The sequence shown here is derived from an EMBL/GenBank/DDBJ whole genome shotgun (WGS) entry which is preliminary data.</text>
</comment>
<dbReference type="Proteomes" id="UP000178270">
    <property type="component" value="Unassembled WGS sequence"/>
</dbReference>